<keyword evidence="10" id="KW-1185">Reference proteome</keyword>
<dbReference type="InterPro" id="IPR014306">
    <property type="entry name" value="Hydroxyisourate_hydrolase"/>
</dbReference>
<dbReference type="RefSeq" id="XP_064851071.1">
    <property type="nucleotide sequence ID" value="XM_064994999.1"/>
</dbReference>
<comment type="catalytic activity">
    <reaction evidence="1 7">
        <text>5-hydroxyisourate + H2O = 5-hydroxy-2-oxo-4-ureido-2,5-dihydro-1H-imidazole-5-carboxylate + H(+)</text>
        <dbReference type="Rhea" id="RHEA:23736"/>
        <dbReference type="ChEBI" id="CHEBI:15377"/>
        <dbReference type="ChEBI" id="CHEBI:15378"/>
        <dbReference type="ChEBI" id="CHEBI:18072"/>
        <dbReference type="ChEBI" id="CHEBI:58639"/>
        <dbReference type="EC" id="3.5.2.17"/>
    </reaction>
</comment>
<comment type="similarity">
    <text evidence="3 7">Belongs to the transthyretin family. 5-hydroxyisourate hydrolase subfamily.</text>
</comment>
<sequence length="157" mass="17901">MPPITCHILDTTKGKPASNVTCALYQLSANPEYLTNDSIDQEVIAVPNDDFKGEIPFAVARTNDDGRIPQWIINGKSNKLEALGIDSKSLEWHTLKPGVYKIRFHTKQYFNANRDELLTRTFFPFVDIHFVVNNPPDKHYHIPLLLSNHSYTTYRGS</sequence>
<dbReference type="InterPro" id="IPR036817">
    <property type="entry name" value="Transthyretin/HIU_hydrolase_sf"/>
</dbReference>
<evidence type="ECO:0000259" key="8">
    <source>
        <dbReference type="Pfam" id="PF00576"/>
    </source>
</evidence>
<evidence type="ECO:0000256" key="1">
    <source>
        <dbReference type="ARBA" id="ARBA00001043"/>
    </source>
</evidence>
<dbReference type="InterPro" id="IPR023416">
    <property type="entry name" value="Transthyretin/HIU_hydrolase_d"/>
</dbReference>
<evidence type="ECO:0000256" key="3">
    <source>
        <dbReference type="ARBA" id="ARBA00009850"/>
    </source>
</evidence>
<evidence type="ECO:0000313" key="9">
    <source>
        <dbReference type="EMBL" id="GMM34071.1"/>
    </source>
</evidence>
<name>A0AAV5QH89_9ASCO</name>
<accession>A0AAV5QH89</accession>
<evidence type="ECO:0000256" key="5">
    <source>
        <dbReference type="ARBA" id="ARBA00022631"/>
    </source>
</evidence>
<proteinExistence type="inferred from homology"/>
<protein>
    <recommendedName>
        <fullName evidence="7">5-hydroxyisourate hydrolase</fullName>
        <shortName evidence="7">HIU hydrolase</shortName>
        <shortName evidence="7">HIUHase</shortName>
        <ecNumber evidence="7">3.5.2.17</ecNumber>
    </recommendedName>
</protein>
<evidence type="ECO:0000256" key="4">
    <source>
        <dbReference type="ARBA" id="ARBA00011881"/>
    </source>
</evidence>
<dbReference type="GeneID" id="90072050"/>
<comment type="caution">
    <text evidence="9">The sequence shown here is derived from an EMBL/GenBank/DDBJ whole genome shotgun (WGS) entry which is preliminary data.</text>
</comment>
<keyword evidence="5 7" id="KW-0659">Purine metabolism</keyword>
<dbReference type="EC" id="3.5.2.17" evidence="7"/>
<comment type="function">
    <text evidence="2">Catalyzes the hydrolysis of 5-hydroxyisourate (HIU) to 2-oxo-4-hydroxy-4-carboxy-5-ureidoimidazoline (OHCU).</text>
</comment>
<gene>
    <name evidence="9" type="ORF">DASC09_013960</name>
</gene>
<dbReference type="EMBL" id="BTFZ01000002">
    <property type="protein sequence ID" value="GMM34071.1"/>
    <property type="molecule type" value="Genomic_DNA"/>
</dbReference>
<reference evidence="9 10" key="1">
    <citation type="journal article" date="2023" name="Elife">
        <title>Identification of key yeast species and microbe-microbe interactions impacting larval growth of Drosophila in the wild.</title>
        <authorList>
            <person name="Mure A."/>
            <person name="Sugiura Y."/>
            <person name="Maeda R."/>
            <person name="Honda K."/>
            <person name="Sakurai N."/>
            <person name="Takahashi Y."/>
            <person name="Watada M."/>
            <person name="Katoh T."/>
            <person name="Gotoh A."/>
            <person name="Gotoh Y."/>
            <person name="Taniguchi I."/>
            <person name="Nakamura K."/>
            <person name="Hayashi T."/>
            <person name="Katayama T."/>
            <person name="Uemura T."/>
            <person name="Hattori Y."/>
        </authorList>
    </citation>
    <scope>NUCLEOTIDE SEQUENCE [LARGE SCALE GENOMIC DNA]</scope>
    <source>
        <strain evidence="9 10">SC-9</strain>
    </source>
</reference>
<evidence type="ECO:0000313" key="10">
    <source>
        <dbReference type="Proteomes" id="UP001360560"/>
    </source>
</evidence>
<dbReference type="CDD" id="cd05822">
    <property type="entry name" value="TLP_HIUase"/>
    <property type="match status" value="1"/>
</dbReference>
<keyword evidence="6 7" id="KW-0378">Hydrolase</keyword>
<dbReference type="PANTHER" id="PTHR10395">
    <property type="entry name" value="URICASE AND TRANSTHYRETIN-RELATED"/>
    <property type="match status" value="1"/>
</dbReference>
<dbReference type="NCBIfam" id="TIGR02962">
    <property type="entry name" value="hdxy_isourate"/>
    <property type="match status" value="1"/>
</dbReference>
<feature type="domain" description="Transthyretin/hydroxyisourate hydrolase" evidence="8">
    <location>
        <begin position="4"/>
        <end position="156"/>
    </location>
</feature>
<dbReference type="Pfam" id="PF00576">
    <property type="entry name" value="Transthyretin"/>
    <property type="match status" value="1"/>
</dbReference>
<dbReference type="AlphaFoldDB" id="A0AAV5QH89"/>
<dbReference type="Gene3D" id="2.60.40.180">
    <property type="entry name" value="Transthyretin/hydroxyisourate hydrolase domain"/>
    <property type="match status" value="1"/>
</dbReference>
<evidence type="ECO:0000256" key="2">
    <source>
        <dbReference type="ARBA" id="ARBA00002704"/>
    </source>
</evidence>
<evidence type="ECO:0000256" key="6">
    <source>
        <dbReference type="ARBA" id="ARBA00022801"/>
    </source>
</evidence>
<organism evidence="9 10">
    <name type="scientific">Saccharomycopsis crataegensis</name>
    <dbReference type="NCBI Taxonomy" id="43959"/>
    <lineage>
        <taxon>Eukaryota</taxon>
        <taxon>Fungi</taxon>
        <taxon>Dikarya</taxon>
        <taxon>Ascomycota</taxon>
        <taxon>Saccharomycotina</taxon>
        <taxon>Saccharomycetes</taxon>
        <taxon>Saccharomycopsidaceae</taxon>
        <taxon>Saccharomycopsis</taxon>
    </lineage>
</organism>
<dbReference type="SUPFAM" id="SSF49472">
    <property type="entry name" value="Transthyretin (synonym: prealbumin)"/>
    <property type="match status" value="1"/>
</dbReference>
<dbReference type="Proteomes" id="UP001360560">
    <property type="component" value="Unassembled WGS sequence"/>
</dbReference>
<dbReference type="GO" id="GO:0033971">
    <property type="term" value="F:hydroxyisourate hydrolase activity"/>
    <property type="evidence" value="ECO:0007669"/>
    <property type="project" value="UniProtKB-EC"/>
</dbReference>
<dbReference type="PANTHER" id="PTHR10395:SF7">
    <property type="entry name" value="5-HYDROXYISOURATE HYDROLASE"/>
    <property type="match status" value="1"/>
</dbReference>
<dbReference type="GO" id="GO:0006144">
    <property type="term" value="P:purine nucleobase metabolic process"/>
    <property type="evidence" value="ECO:0007669"/>
    <property type="project" value="UniProtKB-KW"/>
</dbReference>
<comment type="subunit">
    <text evidence="4 7">Homotetramer.</text>
</comment>
<evidence type="ECO:0000256" key="7">
    <source>
        <dbReference type="RuleBase" id="RU361270"/>
    </source>
</evidence>